<dbReference type="Proteomes" id="UP000806285">
    <property type="component" value="Unassembled WGS sequence"/>
</dbReference>
<evidence type="ECO:0000313" key="2">
    <source>
        <dbReference type="EMBL" id="MBE7366057.1"/>
    </source>
</evidence>
<evidence type="ECO:0000313" key="3">
    <source>
        <dbReference type="Proteomes" id="UP000806285"/>
    </source>
</evidence>
<accession>A0ABR9RXT8</accession>
<comment type="caution">
    <text evidence="2">The sequence shown here is derived from an EMBL/GenBank/DDBJ whole genome shotgun (WGS) entry which is preliminary data.</text>
</comment>
<gene>
    <name evidence="2" type="ORF">IM787_00625</name>
</gene>
<proteinExistence type="predicted"/>
<name>A0ABR9RXT8_9BURK</name>
<evidence type="ECO:0000256" key="1">
    <source>
        <dbReference type="SAM" id="SignalP"/>
    </source>
</evidence>
<feature type="chain" id="PRO_5045990835" evidence="1">
    <location>
        <begin position="21"/>
        <end position="128"/>
    </location>
</feature>
<feature type="signal peptide" evidence="1">
    <location>
        <begin position="1"/>
        <end position="20"/>
    </location>
</feature>
<keyword evidence="1" id="KW-0732">Signal</keyword>
<keyword evidence="3" id="KW-1185">Reference proteome</keyword>
<dbReference type="EMBL" id="JADDIV010000001">
    <property type="protein sequence ID" value="MBE7366057.1"/>
    <property type="molecule type" value="Genomic_DNA"/>
</dbReference>
<reference evidence="2 3" key="1">
    <citation type="submission" date="2020-10" db="EMBL/GenBank/DDBJ databases">
        <title>Ramlibacter sp. HM2 16S ribosomal RNA gene Genome sequencing and assembly.</title>
        <authorList>
            <person name="Kang M."/>
        </authorList>
    </citation>
    <scope>NUCLEOTIDE SEQUENCE [LARGE SCALE GENOMIC DNA]</scope>
    <source>
        <strain evidence="2 3">HM2</strain>
    </source>
</reference>
<protein>
    <submittedName>
        <fullName evidence="2">Carboxypeptidase regulatory-like domain-containing protein</fullName>
    </submittedName>
</protein>
<dbReference type="RefSeq" id="WP_193674697.1">
    <property type="nucleotide sequence ID" value="NZ_JADDIV010000001.1"/>
</dbReference>
<sequence>MKKHILIGLAVAQAAALAFAQGAGQAEFRCGGVGDAEQQQFKAQAADHDMLVTFASTTGAYVADVDVKITGADGKVVLQARCGGPLMLVNVPGSGPHQVEASFNGQSQRKAVTVGKQPARLSFTWSVS</sequence>
<organism evidence="2 3">
    <name type="scientific">Ramlibacter pallidus</name>
    <dbReference type="NCBI Taxonomy" id="2780087"/>
    <lineage>
        <taxon>Bacteria</taxon>
        <taxon>Pseudomonadati</taxon>
        <taxon>Pseudomonadota</taxon>
        <taxon>Betaproteobacteria</taxon>
        <taxon>Burkholderiales</taxon>
        <taxon>Comamonadaceae</taxon>
        <taxon>Ramlibacter</taxon>
    </lineage>
</organism>